<reference evidence="1 2" key="1">
    <citation type="submission" date="2018-02" db="EMBL/GenBank/DDBJ databases">
        <title>The genomes of Aspergillus section Nigri reveals drivers in fungal speciation.</title>
        <authorList>
            <consortium name="DOE Joint Genome Institute"/>
            <person name="Vesth T.C."/>
            <person name="Nybo J."/>
            <person name="Theobald S."/>
            <person name="Brandl J."/>
            <person name="Frisvad J.C."/>
            <person name="Nielsen K.F."/>
            <person name="Lyhne E.K."/>
            <person name="Kogle M.E."/>
            <person name="Kuo A."/>
            <person name="Riley R."/>
            <person name="Clum A."/>
            <person name="Nolan M."/>
            <person name="Lipzen A."/>
            <person name="Salamov A."/>
            <person name="Henrissat B."/>
            <person name="Wiebenga A."/>
            <person name="De vries R.P."/>
            <person name="Grigoriev I.V."/>
            <person name="Mortensen U.H."/>
            <person name="Andersen M.R."/>
            <person name="Baker S.E."/>
        </authorList>
    </citation>
    <scope>NUCLEOTIDE SEQUENCE [LARGE SCALE GENOMIC DNA]</scope>
    <source>
        <strain evidence="1 2">CBS 707.79</strain>
    </source>
</reference>
<organism evidence="1 2">
    <name type="scientific">Aspergillus ellipticus CBS 707.79</name>
    <dbReference type="NCBI Taxonomy" id="1448320"/>
    <lineage>
        <taxon>Eukaryota</taxon>
        <taxon>Fungi</taxon>
        <taxon>Dikarya</taxon>
        <taxon>Ascomycota</taxon>
        <taxon>Pezizomycotina</taxon>
        <taxon>Eurotiomycetes</taxon>
        <taxon>Eurotiomycetidae</taxon>
        <taxon>Eurotiales</taxon>
        <taxon>Aspergillaceae</taxon>
        <taxon>Aspergillus</taxon>
        <taxon>Aspergillus subgen. Circumdati</taxon>
    </lineage>
</organism>
<dbReference type="VEuPathDB" id="FungiDB:BO71DRAFT_430740"/>
<dbReference type="EMBL" id="KZ825887">
    <property type="protein sequence ID" value="PYH93715.1"/>
    <property type="molecule type" value="Genomic_DNA"/>
</dbReference>
<dbReference type="Proteomes" id="UP000247810">
    <property type="component" value="Unassembled WGS sequence"/>
</dbReference>
<name>A0A319D8I7_9EURO</name>
<evidence type="ECO:0000313" key="2">
    <source>
        <dbReference type="Proteomes" id="UP000247810"/>
    </source>
</evidence>
<proteinExistence type="predicted"/>
<protein>
    <submittedName>
        <fullName evidence="1">Uncharacterized protein</fullName>
    </submittedName>
</protein>
<evidence type="ECO:0000313" key="1">
    <source>
        <dbReference type="EMBL" id="PYH93715.1"/>
    </source>
</evidence>
<accession>A0A319D8I7</accession>
<sequence length="51" mass="5884">MLWDYGVPVQYGRIIFVGLDRRTSSSTGNQIVLTIQPSNVKSIWRSQYHQS</sequence>
<gene>
    <name evidence="1" type="ORF">BO71DRAFT_430740</name>
</gene>
<keyword evidence="2" id="KW-1185">Reference proteome</keyword>
<dbReference type="AlphaFoldDB" id="A0A319D8I7"/>